<dbReference type="RefSeq" id="XP_016604648.1">
    <property type="nucleotide sequence ID" value="XM_016756350.1"/>
</dbReference>
<keyword evidence="2" id="KW-1185">Reference proteome</keyword>
<dbReference type="InParanoid" id="A0A0L0H7D9"/>
<sequence length="121" mass="13538">MWRTPPVLASFLHQPHRHPSSFTMKIPAIAAVVGLLATPALGFQLDVYTQDNYAGQHKSLTNTGSLSGQFHSYKWQGTRSGHCAQFCNGNRDLGYRCDDYSNNAIWFTKAIVYKYPNKPGC</sequence>
<dbReference type="eggNOG" id="ENOG502T17V">
    <property type="taxonomic scope" value="Eukaryota"/>
</dbReference>
<evidence type="ECO:0000313" key="2">
    <source>
        <dbReference type="Proteomes" id="UP000053201"/>
    </source>
</evidence>
<dbReference type="GeneID" id="27691368"/>
<dbReference type="VEuPathDB" id="FungiDB:SPPG_08191"/>
<protein>
    <submittedName>
        <fullName evidence="1">Uncharacterized protein</fullName>
    </submittedName>
</protein>
<proteinExistence type="predicted"/>
<reference evidence="1 2" key="1">
    <citation type="submission" date="2009-08" db="EMBL/GenBank/DDBJ databases">
        <title>The Genome Sequence of Spizellomyces punctatus strain DAOM BR117.</title>
        <authorList>
            <consortium name="The Broad Institute Genome Sequencing Platform"/>
            <person name="Russ C."/>
            <person name="Cuomo C."/>
            <person name="Shea T."/>
            <person name="Young S.K."/>
            <person name="Zeng Q."/>
            <person name="Koehrsen M."/>
            <person name="Haas B."/>
            <person name="Borodovsky M."/>
            <person name="Guigo R."/>
            <person name="Alvarado L."/>
            <person name="Berlin A."/>
            <person name="Bochicchio J."/>
            <person name="Borenstein D."/>
            <person name="Chapman S."/>
            <person name="Chen Z."/>
            <person name="Engels R."/>
            <person name="Freedman E."/>
            <person name="Gellesch M."/>
            <person name="Goldberg J."/>
            <person name="Griggs A."/>
            <person name="Gujja S."/>
            <person name="Heiman D."/>
            <person name="Hepburn T."/>
            <person name="Howarth C."/>
            <person name="Jen D."/>
            <person name="Larson L."/>
            <person name="Lewis B."/>
            <person name="Mehta T."/>
            <person name="Park D."/>
            <person name="Pearson M."/>
            <person name="Roberts A."/>
            <person name="Saif S."/>
            <person name="Shenoy N."/>
            <person name="Sisk P."/>
            <person name="Stolte C."/>
            <person name="Sykes S."/>
            <person name="Thomson T."/>
            <person name="Walk T."/>
            <person name="White J."/>
            <person name="Yandava C."/>
            <person name="Burger G."/>
            <person name="Gray M.W."/>
            <person name="Holland P.W.H."/>
            <person name="King N."/>
            <person name="Lang F.B.F."/>
            <person name="Roger A.J."/>
            <person name="Ruiz-Trillo I."/>
            <person name="Lander E."/>
            <person name="Nusbaum C."/>
        </authorList>
    </citation>
    <scope>NUCLEOTIDE SEQUENCE [LARGE SCALE GENOMIC DNA]</scope>
    <source>
        <strain evidence="1 2">DAOM BR117</strain>
    </source>
</reference>
<evidence type="ECO:0000313" key="1">
    <source>
        <dbReference type="EMBL" id="KNC96608.1"/>
    </source>
</evidence>
<organism evidence="1 2">
    <name type="scientific">Spizellomyces punctatus (strain DAOM BR117)</name>
    <dbReference type="NCBI Taxonomy" id="645134"/>
    <lineage>
        <taxon>Eukaryota</taxon>
        <taxon>Fungi</taxon>
        <taxon>Fungi incertae sedis</taxon>
        <taxon>Chytridiomycota</taxon>
        <taxon>Chytridiomycota incertae sedis</taxon>
        <taxon>Chytridiomycetes</taxon>
        <taxon>Spizellomycetales</taxon>
        <taxon>Spizellomycetaceae</taxon>
        <taxon>Spizellomyces</taxon>
    </lineage>
</organism>
<dbReference type="OMA" id="VEMKACS"/>
<dbReference type="Proteomes" id="UP000053201">
    <property type="component" value="Unassembled WGS sequence"/>
</dbReference>
<dbReference type="EMBL" id="KQ257468">
    <property type="protein sequence ID" value="KNC96608.1"/>
    <property type="molecule type" value="Genomic_DNA"/>
</dbReference>
<accession>A0A0L0H7D9</accession>
<gene>
    <name evidence="1" type="ORF">SPPG_08191</name>
</gene>
<dbReference type="AlphaFoldDB" id="A0A0L0H7D9"/>
<dbReference type="OrthoDB" id="2102006at2759"/>
<name>A0A0L0H7D9_SPIPD</name>